<gene>
    <name evidence="1" type="ORF">RHMOL_Rhmol04G0242100</name>
</gene>
<dbReference type="EMBL" id="CM046391">
    <property type="protein sequence ID" value="KAI8560264.1"/>
    <property type="molecule type" value="Genomic_DNA"/>
</dbReference>
<dbReference type="Proteomes" id="UP001062846">
    <property type="component" value="Chromosome 4"/>
</dbReference>
<evidence type="ECO:0000313" key="1">
    <source>
        <dbReference type="EMBL" id="KAI8560264.1"/>
    </source>
</evidence>
<organism evidence="1 2">
    <name type="scientific">Rhododendron molle</name>
    <name type="common">Chinese azalea</name>
    <name type="synonym">Azalea mollis</name>
    <dbReference type="NCBI Taxonomy" id="49168"/>
    <lineage>
        <taxon>Eukaryota</taxon>
        <taxon>Viridiplantae</taxon>
        <taxon>Streptophyta</taxon>
        <taxon>Embryophyta</taxon>
        <taxon>Tracheophyta</taxon>
        <taxon>Spermatophyta</taxon>
        <taxon>Magnoliopsida</taxon>
        <taxon>eudicotyledons</taxon>
        <taxon>Gunneridae</taxon>
        <taxon>Pentapetalae</taxon>
        <taxon>asterids</taxon>
        <taxon>Ericales</taxon>
        <taxon>Ericaceae</taxon>
        <taxon>Ericoideae</taxon>
        <taxon>Rhodoreae</taxon>
        <taxon>Rhododendron</taxon>
    </lineage>
</organism>
<sequence length="261" mass="29218">MDEEAHLEKNRQVDGDETTRVKVNYDKVQRQLTLDSSGTAVSKELQENQNPDKGSNTGIDLNITPQQKPRIKKHKPKVILEGKPKRTTPETYDKQGISMQMQKKSNNDLPSAPRSPNDSNCGSSSPCLTEEERARGLQRGHSYTTNEAENLYRNMIGSHFSSLDEYLAIFPPSACNNHGSNTGIDLNITPQQKLRRKKHRPIVILEGKPKRTTPKTHDKQETTMQVQKKSNNDLPSAPRSLNDSNCSSSSPCLTEEEIARG</sequence>
<reference evidence="1" key="1">
    <citation type="submission" date="2022-02" db="EMBL/GenBank/DDBJ databases">
        <title>Plant Genome Project.</title>
        <authorList>
            <person name="Zhang R.-G."/>
        </authorList>
    </citation>
    <scope>NUCLEOTIDE SEQUENCE</scope>
    <source>
        <strain evidence="1">AT1</strain>
    </source>
</reference>
<proteinExistence type="predicted"/>
<keyword evidence="2" id="KW-1185">Reference proteome</keyword>
<evidence type="ECO:0000313" key="2">
    <source>
        <dbReference type="Proteomes" id="UP001062846"/>
    </source>
</evidence>
<accession>A0ACC0P4X9</accession>
<name>A0ACC0P4X9_RHOML</name>
<protein>
    <submittedName>
        <fullName evidence="1">Uncharacterized protein</fullName>
    </submittedName>
</protein>
<comment type="caution">
    <text evidence="1">The sequence shown here is derived from an EMBL/GenBank/DDBJ whole genome shotgun (WGS) entry which is preliminary data.</text>
</comment>